<dbReference type="Pfam" id="PF02518">
    <property type="entry name" value="HATPase_c"/>
    <property type="match status" value="1"/>
</dbReference>
<dbReference type="InterPro" id="IPR008358">
    <property type="entry name" value="Sig_transdc_His_kin/Pase_MprB"/>
</dbReference>
<keyword evidence="11" id="KW-0812">Transmembrane</keyword>
<evidence type="ECO:0000256" key="5">
    <source>
        <dbReference type="ARBA" id="ARBA00022679"/>
    </source>
</evidence>
<dbReference type="InterPro" id="IPR050351">
    <property type="entry name" value="BphY/WalK/GraS-like"/>
</dbReference>
<sequence>MLYITIISVIAAAACLVRLWFVKREMKRMTSKLKAYNDGRTGKKLDLTFFDRHIESLAAEINRQSDLVVEAEAQRRRTENELRQAVANISHDIRTPLTSIFGYIQLLESDEITGEEKQEYVGIVKNRTKRLQVLLNDFFELSVIESPDYPMKHERLRLNILLPDIVTGLYDQFNEYHITPDLQLPESDIILYADESAVRRVAENLLLNTIKHTSGQVRIILQMRQGMAVLTIANEARHLTGSDLNVLFDRFYTADQTRSGKGTGLGLSIARSLMEKMNGSLNAELQGGHLLMICKWKLP</sequence>
<comment type="catalytic activity">
    <reaction evidence="1">
        <text>ATP + protein L-histidine = ADP + protein N-phospho-L-histidine.</text>
        <dbReference type="EC" id="2.7.13.3"/>
    </reaction>
</comment>
<keyword evidence="5" id="KW-0808">Transferase</keyword>
<feature type="transmembrane region" description="Helical" evidence="11">
    <location>
        <begin position="6"/>
        <end position="22"/>
    </location>
</feature>
<comment type="caution">
    <text evidence="13">The sequence shown here is derived from an EMBL/GenBank/DDBJ whole genome shotgun (WGS) entry which is preliminary data.</text>
</comment>
<dbReference type="Pfam" id="PF00512">
    <property type="entry name" value="HisKA"/>
    <property type="match status" value="1"/>
</dbReference>
<dbReference type="InterPro" id="IPR003661">
    <property type="entry name" value="HisK_dim/P_dom"/>
</dbReference>
<dbReference type="InterPro" id="IPR036890">
    <property type="entry name" value="HATPase_C_sf"/>
</dbReference>
<keyword evidence="10" id="KW-0175">Coiled coil</keyword>
<gene>
    <name evidence="13" type="ORF">K0U00_12850</name>
</gene>
<accession>A0ABS7C1Z6</accession>
<evidence type="ECO:0000256" key="1">
    <source>
        <dbReference type="ARBA" id="ARBA00000085"/>
    </source>
</evidence>
<evidence type="ECO:0000256" key="10">
    <source>
        <dbReference type="SAM" id="Coils"/>
    </source>
</evidence>
<dbReference type="CDD" id="cd00075">
    <property type="entry name" value="HATPase"/>
    <property type="match status" value="1"/>
</dbReference>
<dbReference type="PROSITE" id="PS50109">
    <property type="entry name" value="HIS_KIN"/>
    <property type="match status" value="1"/>
</dbReference>
<keyword evidence="6" id="KW-0547">Nucleotide-binding</keyword>
<evidence type="ECO:0000256" key="4">
    <source>
        <dbReference type="ARBA" id="ARBA00022553"/>
    </source>
</evidence>
<reference evidence="13 14" key="1">
    <citation type="submission" date="2021-07" db="EMBL/GenBank/DDBJ databases">
        <title>Paenibacillus radiodurans sp. nov., isolated from the southeastern edge of Tengger Desert.</title>
        <authorList>
            <person name="Zhang G."/>
        </authorList>
    </citation>
    <scope>NUCLEOTIDE SEQUENCE [LARGE SCALE GENOMIC DNA]</scope>
    <source>
        <strain evidence="13 14">CCM 7311</strain>
    </source>
</reference>
<dbReference type="SMART" id="SM00387">
    <property type="entry name" value="HATPase_c"/>
    <property type="match status" value="1"/>
</dbReference>
<dbReference type="SUPFAM" id="SSF47384">
    <property type="entry name" value="Homodimeric domain of signal transducing histidine kinase"/>
    <property type="match status" value="1"/>
</dbReference>
<keyword evidence="4" id="KW-0597">Phosphoprotein</keyword>
<evidence type="ECO:0000256" key="7">
    <source>
        <dbReference type="ARBA" id="ARBA00022777"/>
    </source>
</evidence>
<dbReference type="Gene3D" id="3.30.565.10">
    <property type="entry name" value="Histidine kinase-like ATPase, C-terminal domain"/>
    <property type="match status" value="1"/>
</dbReference>
<evidence type="ECO:0000256" key="3">
    <source>
        <dbReference type="ARBA" id="ARBA00012438"/>
    </source>
</evidence>
<organism evidence="13 14">
    <name type="scientific">Paenibacillus sepulcri</name>
    <dbReference type="NCBI Taxonomy" id="359917"/>
    <lineage>
        <taxon>Bacteria</taxon>
        <taxon>Bacillati</taxon>
        <taxon>Bacillota</taxon>
        <taxon>Bacilli</taxon>
        <taxon>Bacillales</taxon>
        <taxon>Paenibacillaceae</taxon>
        <taxon>Paenibacillus</taxon>
    </lineage>
</organism>
<evidence type="ECO:0000259" key="12">
    <source>
        <dbReference type="PROSITE" id="PS50109"/>
    </source>
</evidence>
<dbReference type="Gene3D" id="1.10.287.130">
    <property type="match status" value="1"/>
</dbReference>
<evidence type="ECO:0000256" key="2">
    <source>
        <dbReference type="ARBA" id="ARBA00004370"/>
    </source>
</evidence>
<name>A0ABS7C1Z6_9BACL</name>
<keyword evidence="7 13" id="KW-0418">Kinase</keyword>
<evidence type="ECO:0000256" key="8">
    <source>
        <dbReference type="ARBA" id="ARBA00022840"/>
    </source>
</evidence>
<evidence type="ECO:0000256" key="9">
    <source>
        <dbReference type="ARBA" id="ARBA00023012"/>
    </source>
</evidence>
<evidence type="ECO:0000256" key="6">
    <source>
        <dbReference type="ARBA" id="ARBA00022741"/>
    </source>
</evidence>
<dbReference type="PANTHER" id="PTHR45453:SF1">
    <property type="entry name" value="PHOSPHATE REGULON SENSOR PROTEIN PHOR"/>
    <property type="match status" value="1"/>
</dbReference>
<feature type="domain" description="Histidine kinase" evidence="12">
    <location>
        <begin position="88"/>
        <end position="299"/>
    </location>
</feature>
<dbReference type="EMBL" id="JAHZIK010000274">
    <property type="protein sequence ID" value="MBW7454923.1"/>
    <property type="molecule type" value="Genomic_DNA"/>
</dbReference>
<keyword evidence="14" id="KW-1185">Reference proteome</keyword>
<evidence type="ECO:0000256" key="11">
    <source>
        <dbReference type="SAM" id="Phobius"/>
    </source>
</evidence>
<keyword evidence="9" id="KW-0902">Two-component regulatory system</keyword>
<dbReference type="PANTHER" id="PTHR45453">
    <property type="entry name" value="PHOSPHATE REGULON SENSOR PROTEIN PHOR"/>
    <property type="match status" value="1"/>
</dbReference>
<evidence type="ECO:0000313" key="14">
    <source>
        <dbReference type="Proteomes" id="UP001519887"/>
    </source>
</evidence>
<evidence type="ECO:0000313" key="13">
    <source>
        <dbReference type="EMBL" id="MBW7454923.1"/>
    </source>
</evidence>
<dbReference type="PRINTS" id="PR01780">
    <property type="entry name" value="LANTIREGPROT"/>
</dbReference>
<proteinExistence type="predicted"/>
<keyword evidence="8" id="KW-0067">ATP-binding</keyword>
<dbReference type="InterPro" id="IPR036097">
    <property type="entry name" value="HisK_dim/P_sf"/>
</dbReference>
<dbReference type="Proteomes" id="UP001519887">
    <property type="component" value="Unassembled WGS sequence"/>
</dbReference>
<protein>
    <recommendedName>
        <fullName evidence="3">histidine kinase</fullName>
        <ecNumber evidence="3">2.7.13.3</ecNumber>
    </recommendedName>
</protein>
<keyword evidence="11" id="KW-1133">Transmembrane helix</keyword>
<dbReference type="SUPFAM" id="SSF55874">
    <property type="entry name" value="ATPase domain of HSP90 chaperone/DNA topoisomerase II/histidine kinase"/>
    <property type="match status" value="1"/>
</dbReference>
<feature type="coiled-coil region" evidence="10">
    <location>
        <begin position="54"/>
        <end position="88"/>
    </location>
</feature>
<dbReference type="CDD" id="cd00082">
    <property type="entry name" value="HisKA"/>
    <property type="match status" value="1"/>
</dbReference>
<keyword evidence="11" id="KW-0472">Membrane</keyword>
<dbReference type="InterPro" id="IPR005467">
    <property type="entry name" value="His_kinase_dom"/>
</dbReference>
<comment type="subcellular location">
    <subcellularLocation>
        <location evidence="2">Membrane</location>
    </subcellularLocation>
</comment>
<dbReference type="InterPro" id="IPR003594">
    <property type="entry name" value="HATPase_dom"/>
</dbReference>
<dbReference type="GO" id="GO:0016301">
    <property type="term" value="F:kinase activity"/>
    <property type="evidence" value="ECO:0007669"/>
    <property type="project" value="UniProtKB-KW"/>
</dbReference>
<dbReference type="SMART" id="SM00388">
    <property type="entry name" value="HisKA"/>
    <property type="match status" value="1"/>
</dbReference>
<dbReference type="EC" id="2.7.13.3" evidence="3"/>